<feature type="domain" description="Ras-GEF" evidence="4">
    <location>
        <begin position="885"/>
        <end position="1133"/>
    </location>
</feature>
<feature type="region of interest" description="Disordered" evidence="3">
    <location>
        <begin position="127"/>
        <end position="189"/>
    </location>
</feature>
<dbReference type="Gene3D" id="1.20.870.10">
    <property type="entry name" value="Son of sevenless (SoS) protein Chain: S domain 1"/>
    <property type="match status" value="1"/>
</dbReference>
<evidence type="ECO:0000256" key="3">
    <source>
        <dbReference type="SAM" id="MobiDB-lite"/>
    </source>
</evidence>
<protein>
    <submittedName>
        <fullName evidence="6">Ras protein-specific guanine nucleotide-releasing factor</fullName>
    </submittedName>
</protein>
<feature type="compositionally biased region" description="Polar residues" evidence="3">
    <location>
        <begin position="555"/>
        <end position="566"/>
    </location>
</feature>
<reference evidence="6 7" key="1">
    <citation type="submission" date="2019-10" db="EMBL/GenBank/DDBJ databases">
        <authorList>
            <person name="Palmer J.M."/>
        </authorList>
    </citation>
    <scope>NUCLEOTIDE SEQUENCE [LARGE SCALE GENOMIC DNA]</scope>
    <source>
        <strain evidence="6 7">TWF694</strain>
    </source>
</reference>
<dbReference type="Gene3D" id="1.10.840.10">
    <property type="entry name" value="Ras guanine-nucleotide exchange factors catalytic domain"/>
    <property type="match status" value="1"/>
</dbReference>
<feature type="domain" description="N-terminal Ras-GEF" evidence="5">
    <location>
        <begin position="729"/>
        <end position="845"/>
    </location>
</feature>
<proteinExistence type="predicted"/>
<keyword evidence="7" id="KW-1185">Reference proteome</keyword>
<sequence>MMEAVIQPRHSILIHHNYHRSSVPDIRTRSTSKTSNAKKSSILRPGWLWGNRKRNNDNSKAKVPSPHVRSSSVTKSCSTEHKSETTCTADFQNAYSIPLSIRPGYEDFTASITKSLDLAHINISNAPSLDSSETFSNTPQDPAMAPSSTIFSKILGSSSREKATSSPQQQPQNKEFELQPRLSFTDRRKLNSKELRLELSRGFDDAGCDMKRSGSFRRSSVVSRTSRSLRYSQDQSSRYSQDQSSRAEEVPSKEVNHGKQVPKAPSTPLHSSVVHNVSTYLSNFGLLTPPSSLRKQREEKERAKEVQHELKKLSIKHLTPPRTPSKPRQSASQSISDQAIPETPKSPISLQYHTRRLSSSSSSKSSESSNNDKGGLFDEGFIPTDLSPTLSRISTRNNEQDNYTTDKLFENPRQLLQPLPGQGRQSLDQARGKNMDLPLAQLASFTEPTFANPSQTTYDIRDMVLPVVTIANALGFPRKASVHTQVADKFVKLKSPPKVQSKNQENNPNNSMVGTFKAKSGLAAFQRRSSVKVPTRINSLEKNSPYSHSNSNSYRAPSSHRNQTYTEESRFSVASEASSMENIQHFCPVPTPSAPISAFDDDSSDDDYFGDLKHLSGLGTRNLRRRKTNSKRFSRESTTLTTDRPFSRMSFSKQDTPINSKDLENGRTSTESFIPVRQIPIPEEAQLSTSAGTFNNTRFGSSRLIRDNEVHHLKDGEGFDHLVLEQEEGKNLVVSGTIDCLIMELCTSFETGDDETFADVFLRTYLLFSSPSSLLRSLTSHFRSSNSRVQERTLLVLERWLRTQPEDVFETEVTREALLMFLAEVSCWGHTQQAVRLTQTYSQMKEKLQAFWVAAKEAKDSKDILGGSIPSFPDNLRLFFGDESVMMEVAQYLTAVDLVLFRDGSHIRTMVLWWSSQTNEEQSNWSWDTEVPYISNKFGDGDAERVNRLLRRTADFKFWIQYEVLSMTKIEDRAGLISSLIHLAAVFKEQGNFHSCLVIIDALAANTIISLENTWQHVPIGNIREFSDLRLLLDQRAYSSLVSQLKDFTIPYFPFFVKSVATILNQSTNASSRYSDASKIHVDSQIETTLYRPSPPSPNDKSTNPLPILLDFKKYRAFVKEVYLYRSLTRYPPSFVWALNRKCFVFRLMEIGRTTFPRDRDAASRATSRLRSGSITSIPEETPDANYLSQFSEIIESRVEAVLAPIIQATIEGSTTVFQQFTSKSVRLREQIDNEDSPILD</sequence>
<evidence type="ECO:0000259" key="4">
    <source>
        <dbReference type="PROSITE" id="PS50009"/>
    </source>
</evidence>
<dbReference type="PROSITE" id="PS50009">
    <property type="entry name" value="RASGEF_CAT"/>
    <property type="match status" value="1"/>
</dbReference>
<feature type="compositionally biased region" description="Low complexity" evidence="3">
    <location>
        <begin position="329"/>
        <end position="340"/>
    </location>
</feature>
<dbReference type="AlphaFoldDB" id="A0AAV9WTY5"/>
<dbReference type="GO" id="GO:0005085">
    <property type="term" value="F:guanyl-nucleotide exchange factor activity"/>
    <property type="evidence" value="ECO:0007669"/>
    <property type="project" value="UniProtKB-KW"/>
</dbReference>
<feature type="compositionally biased region" description="Low complexity" evidence="3">
    <location>
        <begin position="543"/>
        <end position="554"/>
    </location>
</feature>
<feature type="region of interest" description="Disordered" evidence="3">
    <location>
        <begin position="527"/>
        <end position="569"/>
    </location>
</feature>
<dbReference type="SMART" id="SM00147">
    <property type="entry name" value="RasGEF"/>
    <property type="match status" value="1"/>
</dbReference>
<dbReference type="PROSITE" id="PS50212">
    <property type="entry name" value="RASGEF_NTER"/>
    <property type="match status" value="1"/>
</dbReference>
<dbReference type="Pfam" id="PF00617">
    <property type="entry name" value="RasGEF"/>
    <property type="match status" value="1"/>
</dbReference>
<feature type="region of interest" description="Disordered" evidence="3">
    <location>
        <begin position="45"/>
        <end position="84"/>
    </location>
</feature>
<evidence type="ECO:0000256" key="1">
    <source>
        <dbReference type="ARBA" id="ARBA00022658"/>
    </source>
</evidence>
<feature type="compositionally biased region" description="Low complexity" evidence="3">
    <location>
        <begin position="216"/>
        <end position="244"/>
    </location>
</feature>
<keyword evidence="1 2" id="KW-0344">Guanine-nucleotide releasing factor</keyword>
<dbReference type="InterPro" id="IPR001895">
    <property type="entry name" value="RASGEF_cat_dom"/>
</dbReference>
<dbReference type="InterPro" id="IPR023578">
    <property type="entry name" value="Ras_GEF_dom_sf"/>
</dbReference>
<feature type="compositionally biased region" description="Polar residues" evidence="3">
    <location>
        <begin position="127"/>
        <end position="173"/>
    </location>
</feature>
<dbReference type="EMBL" id="JAVHJO010000016">
    <property type="protein sequence ID" value="KAK6526274.1"/>
    <property type="molecule type" value="Genomic_DNA"/>
</dbReference>
<dbReference type="InterPro" id="IPR008937">
    <property type="entry name" value="Ras-like_GEF"/>
</dbReference>
<feature type="compositionally biased region" description="Polar residues" evidence="3">
    <location>
        <begin position="647"/>
        <end position="659"/>
    </location>
</feature>
<evidence type="ECO:0000313" key="7">
    <source>
        <dbReference type="Proteomes" id="UP001365542"/>
    </source>
</evidence>
<feature type="compositionally biased region" description="Polar residues" evidence="3">
    <location>
        <begin position="386"/>
        <end position="403"/>
    </location>
</feature>
<organism evidence="6 7">
    <name type="scientific">Orbilia ellipsospora</name>
    <dbReference type="NCBI Taxonomy" id="2528407"/>
    <lineage>
        <taxon>Eukaryota</taxon>
        <taxon>Fungi</taxon>
        <taxon>Dikarya</taxon>
        <taxon>Ascomycota</taxon>
        <taxon>Pezizomycotina</taxon>
        <taxon>Orbiliomycetes</taxon>
        <taxon>Orbiliales</taxon>
        <taxon>Orbiliaceae</taxon>
        <taxon>Orbilia</taxon>
    </lineage>
</organism>
<accession>A0AAV9WTY5</accession>
<dbReference type="InterPro" id="IPR036964">
    <property type="entry name" value="RASGEF_cat_dom_sf"/>
</dbReference>
<feature type="region of interest" description="Disordered" evidence="3">
    <location>
        <begin position="284"/>
        <end position="403"/>
    </location>
</feature>
<feature type="region of interest" description="Disordered" evidence="3">
    <location>
        <begin position="204"/>
        <end position="270"/>
    </location>
</feature>
<feature type="compositionally biased region" description="Low complexity" evidence="3">
    <location>
        <begin position="358"/>
        <end position="369"/>
    </location>
</feature>
<evidence type="ECO:0000259" key="5">
    <source>
        <dbReference type="PROSITE" id="PS50212"/>
    </source>
</evidence>
<dbReference type="Proteomes" id="UP001365542">
    <property type="component" value="Unassembled WGS sequence"/>
</dbReference>
<feature type="region of interest" description="Disordered" evidence="3">
    <location>
        <begin position="647"/>
        <end position="666"/>
    </location>
</feature>
<feature type="compositionally biased region" description="Basic and acidic residues" evidence="3">
    <location>
        <begin position="174"/>
        <end position="189"/>
    </location>
</feature>
<evidence type="ECO:0000256" key="2">
    <source>
        <dbReference type="PROSITE-ProRule" id="PRU00168"/>
    </source>
</evidence>
<feature type="compositionally biased region" description="Polar residues" evidence="3">
    <location>
        <begin position="68"/>
        <end position="77"/>
    </location>
</feature>
<gene>
    <name evidence="6" type="primary">RASGRF1</name>
    <name evidence="6" type="ORF">TWF694_004878</name>
</gene>
<feature type="compositionally biased region" description="Basic and acidic residues" evidence="3">
    <location>
        <begin position="245"/>
        <end position="257"/>
    </location>
</feature>
<dbReference type="GO" id="GO:0005886">
    <property type="term" value="C:plasma membrane"/>
    <property type="evidence" value="ECO:0007669"/>
    <property type="project" value="TreeGrafter"/>
</dbReference>
<name>A0AAV9WTY5_9PEZI</name>
<dbReference type="SUPFAM" id="SSF48366">
    <property type="entry name" value="Ras GEF"/>
    <property type="match status" value="1"/>
</dbReference>
<dbReference type="PANTHER" id="PTHR23113">
    <property type="entry name" value="GUANINE NUCLEOTIDE EXCHANGE FACTOR"/>
    <property type="match status" value="1"/>
</dbReference>
<dbReference type="GO" id="GO:0007265">
    <property type="term" value="P:Ras protein signal transduction"/>
    <property type="evidence" value="ECO:0007669"/>
    <property type="project" value="TreeGrafter"/>
</dbReference>
<feature type="compositionally biased region" description="Basic and acidic residues" evidence="3">
    <location>
        <begin position="295"/>
        <end position="312"/>
    </location>
</feature>
<dbReference type="PANTHER" id="PTHR23113:SF327">
    <property type="entry name" value="EXCHANGE PROTEIN DIRECTLY ACTIVATED BY CAMP, ISOFORM E"/>
    <property type="match status" value="1"/>
</dbReference>
<evidence type="ECO:0000313" key="6">
    <source>
        <dbReference type="EMBL" id="KAK6526274.1"/>
    </source>
</evidence>
<dbReference type="InterPro" id="IPR000651">
    <property type="entry name" value="Ras-like_Gua-exchang_fac_N"/>
</dbReference>
<comment type="caution">
    <text evidence="6">The sequence shown here is derived from an EMBL/GenBank/DDBJ whole genome shotgun (WGS) entry which is preliminary data.</text>
</comment>